<feature type="transmembrane region" description="Helical" evidence="1">
    <location>
        <begin position="60"/>
        <end position="80"/>
    </location>
</feature>
<dbReference type="RefSeq" id="WP_039332331.1">
    <property type="nucleotide sequence ID" value="NZ_JTJJ01000051.1"/>
</dbReference>
<keyword evidence="1" id="KW-0812">Transmembrane</keyword>
<dbReference type="AlphaFoldDB" id="A0A0B1R6V0"/>
<reference evidence="2 3" key="1">
    <citation type="submission" date="2014-11" db="EMBL/GenBank/DDBJ databases">
        <title>Genome sequencing of Pantoea rodasii ND03.</title>
        <authorList>
            <person name="Muhamad Yunos N.Y."/>
            <person name="Chan K.-G."/>
        </authorList>
    </citation>
    <scope>NUCLEOTIDE SEQUENCE [LARGE SCALE GENOMIC DNA]</scope>
    <source>
        <strain evidence="2 3">ND03</strain>
    </source>
</reference>
<evidence type="ECO:0000313" key="2">
    <source>
        <dbReference type="EMBL" id="KHJ67396.1"/>
    </source>
</evidence>
<protein>
    <recommendedName>
        <fullName evidence="4">DUF3147 domain-containing protein</fullName>
    </recommendedName>
</protein>
<evidence type="ECO:0000313" key="3">
    <source>
        <dbReference type="Proteomes" id="UP000030853"/>
    </source>
</evidence>
<feature type="transmembrane region" description="Helical" evidence="1">
    <location>
        <begin position="86"/>
        <end position="108"/>
    </location>
</feature>
<evidence type="ECO:0000256" key="1">
    <source>
        <dbReference type="SAM" id="Phobius"/>
    </source>
</evidence>
<feature type="transmembrane region" description="Helical" evidence="1">
    <location>
        <begin position="5"/>
        <end position="22"/>
    </location>
</feature>
<accession>A0A0B1R6V0</accession>
<sequence length="116" mass="13205">MLWLIAKYAITAGMVVLISEVAKRSDRLGGLIAALPLVTVLVLIWMKLEGQSQAKIASHAWYTFWYVVPTLPMFVAFPFLYQRWGFWPTLVASCLLTILLFLLWATLLKRFGIALM</sequence>
<gene>
    <name evidence="2" type="ORF">QU24_14480</name>
</gene>
<name>A0A0B1R6V0_9GAMM</name>
<evidence type="ECO:0008006" key="4">
    <source>
        <dbReference type="Google" id="ProtNLM"/>
    </source>
</evidence>
<feature type="transmembrane region" description="Helical" evidence="1">
    <location>
        <begin position="28"/>
        <end position="48"/>
    </location>
</feature>
<dbReference type="NCBIfam" id="NF006751">
    <property type="entry name" value="PRK09272.1-4"/>
    <property type="match status" value="1"/>
</dbReference>
<keyword evidence="1" id="KW-1133">Transmembrane helix</keyword>
<dbReference type="Proteomes" id="UP000030853">
    <property type="component" value="Unassembled WGS sequence"/>
</dbReference>
<dbReference type="EMBL" id="JTJJ01000051">
    <property type="protein sequence ID" value="KHJ67396.1"/>
    <property type="molecule type" value="Genomic_DNA"/>
</dbReference>
<keyword evidence="1" id="KW-0472">Membrane</keyword>
<comment type="caution">
    <text evidence="2">The sequence shown here is derived from an EMBL/GenBank/DDBJ whole genome shotgun (WGS) entry which is preliminary data.</text>
</comment>
<organism evidence="2 3">
    <name type="scientific">Pantoea rodasii</name>
    <dbReference type="NCBI Taxonomy" id="1076549"/>
    <lineage>
        <taxon>Bacteria</taxon>
        <taxon>Pseudomonadati</taxon>
        <taxon>Pseudomonadota</taxon>
        <taxon>Gammaproteobacteria</taxon>
        <taxon>Enterobacterales</taxon>
        <taxon>Erwiniaceae</taxon>
        <taxon>Pantoea</taxon>
    </lineage>
</organism>
<proteinExistence type="predicted"/>